<evidence type="ECO:0000313" key="5">
    <source>
        <dbReference type="EMBL" id="HIU56611.1"/>
    </source>
</evidence>
<dbReference type="Pfam" id="PF00436">
    <property type="entry name" value="SSB"/>
    <property type="match status" value="1"/>
</dbReference>
<dbReference type="GO" id="GO:0009295">
    <property type="term" value="C:nucleoid"/>
    <property type="evidence" value="ECO:0007669"/>
    <property type="project" value="TreeGrafter"/>
</dbReference>
<dbReference type="SUPFAM" id="SSF50249">
    <property type="entry name" value="Nucleic acid-binding proteins"/>
    <property type="match status" value="1"/>
</dbReference>
<comment type="function">
    <text evidence="2">Plays an important role in DNA replication, recombination and repair. Binds to ssDNA and to an array of partner proteins to recruit them to their sites of action during DNA metabolism.</text>
</comment>
<keyword evidence="2" id="KW-0233">DNA recombination</keyword>
<dbReference type="CDD" id="cd04496">
    <property type="entry name" value="SSB_OBF"/>
    <property type="match status" value="1"/>
</dbReference>
<dbReference type="EMBL" id="DVNB01000024">
    <property type="protein sequence ID" value="HIU56611.1"/>
    <property type="molecule type" value="Genomic_DNA"/>
</dbReference>
<evidence type="ECO:0000313" key="6">
    <source>
        <dbReference type="Proteomes" id="UP000824109"/>
    </source>
</evidence>
<dbReference type="AlphaFoldDB" id="A0A9D1MAD2"/>
<dbReference type="InterPro" id="IPR012340">
    <property type="entry name" value="NA-bd_OB-fold"/>
</dbReference>
<gene>
    <name evidence="5" type="ORF">IAA61_02205</name>
</gene>
<dbReference type="InterPro" id="IPR000424">
    <property type="entry name" value="Primosome_PriB/ssb"/>
</dbReference>
<reference evidence="5" key="1">
    <citation type="submission" date="2020-10" db="EMBL/GenBank/DDBJ databases">
        <authorList>
            <person name="Gilroy R."/>
        </authorList>
    </citation>
    <scope>NUCLEOTIDE SEQUENCE</scope>
    <source>
        <strain evidence="5">USAMLcec3-3695</strain>
    </source>
</reference>
<dbReference type="GO" id="GO:0003697">
    <property type="term" value="F:single-stranded DNA binding"/>
    <property type="evidence" value="ECO:0007669"/>
    <property type="project" value="UniProtKB-UniRule"/>
</dbReference>
<dbReference type="GO" id="GO:0006281">
    <property type="term" value="P:DNA repair"/>
    <property type="evidence" value="ECO:0007669"/>
    <property type="project" value="UniProtKB-UniRule"/>
</dbReference>
<dbReference type="InterPro" id="IPR011344">
    <property type="entry name" value="ssDNA-bd"/>
</dbReference>
<dbReference type="PIRSF" id="PIRSF002070">
    <property type="entry name" value="SSB"/>
    <property type="match status" value="1"/>
</dbReference>
<keyword evidence="2" id="KW-0227">DNA damage</keyword>
<sequence length="161" mass="17807">MNKVILVGRLTADPELRQTPQGVETTRFTVAVDRRYRRDGGQQADFITCVAWRQQAEFICRYFNKGKLIGLEGQIQTRSWDGQDGRRQYATEVLVDNVEFIGSKSESGGNSQGAYQSNFGGYQQSAPAPAPTPAPQQAADDSGFMDLNFGDDLSSEDDLPF</sequence>
<name>A0A9D1MAD2_9FIRM</name>
<evidence type="ECO:0000256" key="3">
    <source>
        <dbReference type="PIRNR" id="PIRNR002070"/>
    </source>
</evidence>
<protein>
    <recommendedName>
        <fullName evidence="2 3">Single-stranded DNA-binding protein</fullName>
        <shortName evidence="2">SSB</shortName>
    </recommendedName>
</protein>
<dbReference type="NCBIfam" id="TIGR00621">
    <property type="entry name" value="ssb"/>
    <property type="match status" value="1"/>
</dbReference>
<reference evidence="5" key="2">
    <citation type="journal article" date="2021" name="PeerJ">
        <title>Extensive microbial diversity within the chicken gut microbiome revealed by metagenomics and culture.</title>
        <authorList>
            <person name="Gilroy R."/>
            <person name="Ravi A."/>
            <person name="Getino M."/>
            <person name="Pursley I."/>
            <person name="Horton D.L."/>
            <person name="Alikhan N.F."/>
            <person name="Baker D."/>
            <person name="Gharbi K."/>
            <person name="Hall N."/>
            <person name="Watson M."/>
            <person name="Adriaenssens E.M."/>
            <person name="Foster-Nyarko E."/>
            <person name="Jarju S."/>
            <person name="Secka A."/>
            <person name="Antonio M."/>
            <person name="Oren A."/>
            <person name="Chaudhuri R.R."/>
            <person name="La Ragione R."/>
            <person name="Hildebrand F."/>
            <person name="Pallen M.J."/>
        </authorList>
    </citation>
    <scope>NUCLEOTIDE SEQUENCE</scope>
    <source>
        <strain evidence="5">USAMLcec3-3695</strain>
    </source>
</reference>
<comment type="caution">
    <text evidence="5">The sequence shown here is derived from an EMBL/GenBank/DDBJ whole genome shotgun (WGS) entry which is preliminary data.</text>
</comment>
<feature type="short sequence motif" description="Important for interaction with partner proteins" evidence="2">
    <location>
        <begin position="156"/>
        <end position="161"/>
    </location>
</feature>
<dbReference type="GO" id="GO:0006310">
    <property type="term" value="P:DNA recombination"/>
    <property type="evidence" value="ECO:0007669"/>
    <property type="project" value="UniProtKB-UniRule"/>
</dbReference>
<dbReference type="GO" id="GO:0006260">
    <property type="term" value="P:DNA replication"/>
    <property type="evidence" value="ECO:0007669"/>
    <property type="project" value="UniProtKB-UniRule"/>
</dbReference>
<proteinExistence type="inferred from homology"/>
<feature type="region of interest" description="Disordered" evidence="4">
    <location>
        <begin position="102"/>
        <end position="161"/>
    </location>
</feature>
<keyword evidence="2" id="KW-0235">DNA replication</keyword>
<comment type="caution">
    <text evidence="2">Lacks conserved residue(s) required for the propagation of feature annotation.</text>
</comment>
<dbReference type="PANTHER" id="PTHR10302">
    <property type="entry name" value="SINGLE-STRANDED DNA-BINDING PROTEIN"/>
    <property type="match status" value="1"/>
</dbReference>
<keyword evidence="1 2" id="KW-0238">DNA-binding</keyword>
<comment type="subunit">
    <text evidence="2">Homotetramer.</text>
</comment>
<dbReference type="Gene3D" id="2.40.50.140">
    <property type="entry name" value="Nucleic acid-binding proteins"/>
    <property type="match status" value="1"/>
</dbReference>
<dbReference type="PROSITE" id="PS50935">
    <property type="entry name" value="SSB"/>
    <property type="match status" value="1"/>
</dbReference>
<dbReference type="HAMAP" id="MF_00984">
    <property type="entry name" value="SSB"/>
    <property type="match status" value="1"/>
</dbReference>
<keyword evidence="2" id="KW-0234">DNA repair</keyword>
<evidence type="ECO:0000256" key="4">
    <source>
        <dbReference type="SAM" id="MobiDB-lite"/>
    </source>
</evidence>
<accession>A0A9D1MAD2</accession>
<evidence type="ECO:0000256" key="1">
    <source>
        <dbReference type="ARBA" id="ARBA00023125"/>
    </source>
</evidence>
<dbReference type="PANTHER" id="PTHR10302:SF27">
    <property type="entry name" value="SINGLE-STRANDED DNA-BINDING PROTEIN"/>
    <property type="match status" value="1"/>
</dbReference>
<organism evidence="5 6">
    <name type="scientific">Candidatus Ornithomonoglobus merdipullorum</name>
    <dbReference type="NCBI Taxonomy" id="2840895"/>
    <lineage>
        <taxon>Bacteria</taxon>
        <taxon>Bacillati</taxon>
        <taxon>Bacillota</taxon>
        <taxon>Clostridia</taxon>
        <taxon>Candidatus Ornithomonoglobus</taxon>
    </lineage>
</organism>
<feature type="compositionally biased region" description="Polar residues" evidence="4">
    <location>
        <begin position="104"/>
        <end position="122"/>
    </location>
</feature>
<evidence type="ECO:0000256" key="2">
    <source>
        <dbReference type="HAMAP-Rule" id="MF_00984"/>
    </source>
</evidence>
<dbReference type="Proteomes" id="UP000824109">
    <property type="component" value="Unassembled WGS sequence"/>
</dbReference>